<dbReference type="InterPro" id="IPR003441">
    <property type="entry name" value="NAC-dom"/>
</dbReference>
<dbReference type="PANTHER" id="PTHR31719:SF179">
    <property type="entry name" value="OS08G0148400 PROTEIN"/>
    <property type="match status" value="1"/>
</dbReference>
<organism evidence="6 7">
    <name type="scientific">Penstemon smallii</name>
    <dbReference type="NCBI Taxonomy" id="265156"/>
    <lineage>
        <taxon>Eukaryota</taxon>
        <taxon>Viridiplantae</taxon>
        <taxon>Streptophyta</taxon>
        <taxon>Embryophyta</taxon>
        <taxon>Tracheophyta</taxon>
        <taxon>Spermatophyta</taxon>
        <taxon>Magnoliopsida</taxon>
        <taxon>eudicotyledons</taxon>
        <taxon>Gunneridae</taxon>
        <taxon>Pentapetalae</taxon>
        <taxon>asterids</taxon>
        <taxon>lamiids</taxon>
        <taxon>Lamiales</taxon>
        <taxon>Plantaginaceae</taxon>
        <taxon>Cheloneae</taxon>
        <taxon>Penstemon</taxon>
    </lineage>
</organism>
<dbReference type="Pfam" id="PF02365">
    <property type="entry name" value="NAM"/>
    <property type="match status" value="1"/>
</dbReference>
<reference evidence="6 7" key="1">
    <citation type="submission" date="2024-12" db="EMBL/GenBank/DDBJ databases">
        <title>The unique morphological basis and parallel evolutionary history of personate flowers in Penstemon.</title>
        <authorList>
            <person name="Depatie T.H."/>
            <person name="Wessinger C.A."/>
        </authorList>
    </citation>
    <scope>NUCLEOTIDE SEQUENCE [LARGE SCALE GENOMIC DNA]</scope>
    <source>
        <strain evidence="6">WTNN_2</strain>
        <tissue evidence="6">Leaf</tissue>
    </source>
</reference>
<comment type="caution">
    <text evidence="6">The sequence shown here is derived from an EMBL/GenBank/DDBJ whole genome shotgun (WGS) entry which is preliminary data.</text>
</comment>
<keyword evidence="1" id="KW-0805">Transcription regulation</keyword>
<name>A0ABD3SY75_9LAMI</name>
<keyword evidence="7" id="KW-1185">Reference proteome</keyword>
<proteinExistence type="predicted"/>
<keyword evidence="4" id="KW-0539">Nucleus</keyword>
<accession>A0ABD3SY75</accession>
<dbReference type="InterPro" id="IPR036093">
    <property type="entry name" value="NAC_dom_sf"/>
</dbReference>
<feature type="domain" description="NAC" evidence="5">
    <location>
        <begin position="25"/>
        <end position="174"/>
    </location>
</feature>
<dbReference type="PROSITE" id="PS51005">
    <property type="entry name" value="NAC"/>
    <property type="match status" value="1"/>
</dbReference>
<dbReference type="PANTHER" id="PTHR31719">
    <property type="entry name" value="NAC TRANSCRIPTION FACTOR 56"/>
    <property type="match status" value="1"/>
</dbReference>
<gene>
    <name evidence="6" type="ORF">ACJIZ3_018371</name>
</gene>
<evidence type="ECO:0000259" key="5">
    <source>
        <dbReference type="PROSITE" id="PS51005"/>
    </source>
</evidence>
<dbReference type="AlphaFoldDB" id="A0ABD3SY75"/>
<evidence type="ECO:0000256" key="4">
    <source>
        <dbReference type="ARBA" id="ARBA00023242"/>
    </source>
</evidence>
<evidence type="ECO:0000313" key="6">
    <source>
        <dbReference type="EMBL" id="KAL3829569.1"/>
    </source>
</evidence>
<dbReference type="Gene3D" id="2.170.150.80">
    <property type="entry name" value="NAC domain"/>
    <property type="match status" value="1"/>
</dbReference>
<keyword evidence="2" id="KW-0238">DNA-binding</keyword>
<evidence type="ECO:0000256" key="1">
    <source>
        <dbReference type="ARBA" id="ARBA00023015"/>
    </source>
</evidence>
<protein>
    <recommendedName>
        <fullName evidence="5">NAC domain-containing protein</fullName>
    </recommendedName>
</protein>
<evidence type="ECO:0000256" key="3">
    <source>
        <dbReference type="ARBA" id="ARBA00023163"/>
    </source>
</evidence>
<dbReference type="GO" id="GO:0003677">
    <property type="term" value="F:DNA binding"/>
    <property type="evidence" value="ECO:0007669"/>
    <property type="project" value="UniProtKB-KW"/>
</dbReference>
<dbReference type="Proteomes" id="UP001634393">
    <property type="component" value="Unassembled WGS sequence"/>
</dbReference>
<dbReference type="EMBL" id="JBJXBP010000005">
    <property type="protein sequence ID" value="KAL3829569.1"/>
    <property type="molecule type" value="Genomic_DNA"/>
</dbReference>
<dbReference type="SUPFAM" id="SSF101941">
    <property type="entry name" value="NAC domain"/>
    <property type="match status" value="1"/>
</dbReference>
<keyword evidence="3" id="KW-0804">Transcription</keyword>
<evidence type="ECO:0000256" key="2">
    <source>
        <dbReference type="ARBA" id="ARBA00023125"/>
    </source>
</evidence>
<evidence type="ECO:0000313" key="7">
    <source>
        <dbReference type="Proteomes" id="UP001634393"/>
    </source>
</evidence>
<sequence length="363" mass="41682">MHYQEVRNHYGNANSQADIIYVKDFPPGYRFIPTDYELIVDYLKKKVKNEPIPYSKIHEVDIYKYSPKELSELFSHFGEKKWYFFTPRKNGSRPSRAAGNGYWKATVGDKVIRYNDKIVGSKKSLVFYEGKPPKAKKTNWLMQEYRIHEPNPKRNSTSDDARLNEWVMCRIYNRDGQKYKDGDHDLQPNENSPAIEENLATMACDYIGMGQSNGLMKRLGIDLTQTIPPVFPRLASCNEENHATMACDNIGITQSNERSIDLTSTFPNIFANSNQSGWENSIIPSVHTMENGSQKTDLLEDWDFWQEGFHANGVYDDNKNVESTESIDAAQVEPSCNVNSYIDFNDPIFYDITLDVDQLLATS</sequence>